<dbReference type="InterPro" id="IPR008969">
    <property type="entry name" value="CarboxyPept-like_regulatory"/>
</dbReference>
<dbReference type="InterPro" id="IPR039426">
    <property type="entry name" value="TonB-dep_rcpt-like"/>
</dbReference>
<gene>
    <name evidence="9" type="ORF">H9645_13430</name>
</gene>
<dbReference type="Gene3D" id="2.40.170.20">
    <property type="entry name" value="TonB-dependent receptor, beta-barrel domain"/>
    <property type="match status" value="1"/>
</dbReference>
<name>A0ABR8ULX7_9GAMM</name>
<dbReference type="Proteomes" id="UP000647183">
    <property type="component" value="Unassembled WGS sequence"/>
</dbReference>
<evidence type="ECO:0000259" key="8">
    <source>
        <dbReference type="Pfam" id="PF25183"/>
    </source>
</evidence>
<keyword evidence="5" id="KW-0472">Membrane</keyword>
<dbReference type="PANTHER" id="PTHR30069:SF46">
    <property type="entry name" value="OAR PROTEIN"/>
    <property type="match status" value="1"/>
</dbReference>
<protein>
    <submittedName>
        <fullName evidence="9">TonB-dependent receptor</fullName>
    </submittedName>
</protein>
<evidence type="ECO:0000256" key="3">
    <source>
        <dbReference type="ARBA" id="ARBA00022452"/>
    </source>
</evidence>
<keyword evidence="10" id="KW-1185">Reference proteome</keyword>
<dbReference type="Gene3D" id="2.60.40.1120">
    <property type="entry name" value="Carboxypeptidase-like, regulatory domain"/>
    <property type="match status" value="1"/>
</dbReference>
<evidence type="ECO:0000256" key="1">
    <source>
        <dbReference type="ARBA" id="ARBA00004571"/>
    </source>
</evidence>
<feature type="domain" description="TonB-dependent transporter Oar-like beta-barrel" evidence="8">
    <location>
        <begin position="250"/>
        <end position="325"/>
    </location>
</feature>
<dbReference type="EMBL" id="JACSQJ010000009">
    <property type="protein sequence ID" value="MBD7989035.1"/>
    <property type="molecule type" value="Genomic_DNA"/>
</dbReference>
<dbReference type="PANTHER" id="PTHR30069">
    <property type="entry name" value="TONB-DEPENDENT OUTER MEMBRANE RECEPTOR"/>
    <property type="match status" value="1"/>
</dbReference>
<keyword evidence="3" id="KW-1134">Transmembrane beta strand</keyword>
<dbReference type="RefSeq" id="WP_191730193.1">
    <property type="nucleotide sequence ID" value="NZ_JACSQJ010000009.1"/>
</dbReference>
<dbReference type="SUPFAM" id="SSF56935">
    <property type="entry name" value="Porins"/>
    <property type="match status" value="1"/>
</dbReference>
<comment type="subcellular location">
    <subcellularLocation>
        <location evidence="1">Cell outer membrane</location>
        <topology evidence="1">Multi-pass membrane protein</topology>
    </subcellularLocation>
</comment>
<evidence type="ECO:0000313" key="9">
    <source>
        <dbReference type="EMBL" id="MBD7989035.1"/>
    </source>
</evidence>
<reference evidence="9 10" key="1">
    <citation type="submission" date="2020-08" db="EMBL/GenBank/DDBJ databases">
        <title>A Genomic Blueprint of the Chicken Gut Microbiome.</title>
        <authorList>
            <person name="Gilroy R."/>
            <person name="Ravi A."/>
            <person name="Getino M."/>
            <person name="Pursley I."/>
            <person name="Horton D.L."/>
            <person name="Alikhan N.-F."/>
            <person name="Baker D."/>
            <person name="Gharbi K."/>
            <person name="Hall N."/>
            <person name="Watson M."/>
            <person name="Adriaenssens E.M."/>
            <person name="Foster-Nyarko E."/>
            <person name="Jarju S."/>
            <person name="Secka A."/>
            <person name="Antonio M."/>
            <person name="Oren A."/>
            <person name="Chaudhuri R."/>
            <person name="La Ragione R.M."/>
            <person name="Hildebrand F."/>
            <person name="Pallen M.J."/>
        </authorList>
    </citation>
    <scope>NUCLEOTIDE SEQUENCE [LARGE SCALE GENOMIC DNA]</scope>
    <source>
        <strain evidence="9 10">Sa2BVA3</strain>
    </source>
</reference>
<proteinExistence type="predicted"/>
<keyword evidence="7" id="KW-0732">Signal</keyword>
<dbReference type="Pfam" id="PF13620">
    <property type="entry name" value="CarboxypepD_reg"/>
    <property type="match status" value="1"/>
</dbReference>
<accession>A0ABR8ULX7</accession>
<evidence type="ECO:0000256" key="6">
    <source>
        <dbReference type="ARBA" id="ARBA00023237"/>
    </source>
</evidence>
<keyword evidence="9" id="KW-0675">Receptor</keyword>
<dbReference type="Pfam" id="PF25183">
    <property type="entry name" value="OMP_b-brl_4"/>
    <property type="match status" value="2"/>
</dbReference>
<evidence type="ECO:0000313" key="10">
    <source>
        <dbReference type="Proteomes" id="UP000647183"/>
    </source>
</evidence>
<keyword evidence="6" id="KW-0998">Cell outer membrane</keyword>
<sequence length="1073" mass="117410">MTRRNAFRVSKLSLGLIAALAAAPVFAQSATSAGVGGVVIGSDGQPVTNAEVTIVHVESGTTSRVTTDASGRYSARGLRVGGPYEITITKAGAGTKTEDNVFLGLNAANTVNAQLTGDVTTLATVTAVGVAGGSEIFSATKMGTGTNLNNDTIEALPSASRNIQDYIRLDPRISQVSKADGSISAGGQNSRFNVIRIDGVSNSDPFGLEANNMPTERQPVSMDAIEEIQIDLANYDTTISGGTGAVVNAVTKSGTNEFHGSAYYTVRDGDWVRDELRGVDFAGFNKEETYGFTLGGPIIKDRLFFFANYEQFKRERPGTSLSGTPYGDGDITDADVQRVIAAANRFGFDPGSLNPPSISETDIEEYAVKLDWNINDNHRAALRYSKTEEVVPKLVGFGSSSISLSSYWYDQNKTFESTVAELFSDWSDNFSTEFKVSQRDYSSVASTYADLPTIFINNVGAGQDSINLGTERNRHVNVVDTKQTTFFGAGTWYVGDHTLKFGFDYEDNDILNFYGRDLNGVWTFDSLEDFEAGNALRYDLRAPRPGGSRSDIPAAYQFENLGLFVQDTWAVNYNLSLMFGVRVDMPEFGDSPIYNPRIEEIYGLDNSVTLDKKLWQPRFGFNYTFDSERPTQLRGGVGLFQGGNPNVWLAGPFQNTGLNFDSYSLNRSRGDEIPEFNVTVPPAVPTGDAAPARIIADIMEPGLALPSIWKANLAFDHELPWYGIVASAELLVTKNKNALWFDRIDVGSPTFQGQDGRMLYWNEAGLDPANSGRFGMTNGSGGAANRANKHPDVDQAIVIRNTDKGSARQLTLALSKPMVDQWAWTVGYTYTDATEFSPATSSQNSSNWNNTLVFNTNEPIGHNSRYAIKDRFTAALTWQKAFFGDNMTTAGLFYEGRSGRPFSYIYYNDINGDSATTNDLFYVPNGPGDVLWTGGAAMEQAFFEWMETNAPELNAFRGQVAPANAFRAGWTNSFDVRVSQEIPMFFDGHKAEIALDIMNVGNLINKDWGLIDDYGFYSTRRVANYAGIDPETGKYVYNFTGSTDNSGIQENNGDGINTAVSRWSVMLSLKYKF</sequence>
<evidence type="ECO:0000256" key="4">
    <source>
        <dbReference type="ARBA" id="ARBA00022692"/>
    </source>
</evidence>
<evidence type="ECO:0000256" key="2">
    <source>
        <dbReference type="ARBA" id="ARBA00022448"/>
    </source>
</evidence>
<evidence type="ECO:0000256" key="5">
    <source>
        <dbReference type="ARBA" id="ARBA00023136"/>
    </source>
</evidence>
<keyword evidence="2" id="KW-0813">Transport</keyword>
<evidence type="ECO:0000256" key="7">
    <source>
        <dbReference type="SAM" id="SignalP"/>
    </source>
</evidence>
<dbReference type="InterPro" id="IPR057601">
    <property type="entry name" value="Oar-like_b-barrel"/>
</dbReference>
<keyword evidence="4" id="KW-0812">Transmembrane</keyword>
<feature type="domain" description="TonB-dependent transporter Oar-like beta-barrel" evidence="8">
    <location>
        <begin position="358"/>
        <end position="1005"/>
    </location>
</feature>
<feature type="chain" id="PRO_5045243356" evidence="7">
    <location>
        <begin position="28"/>
        <end position="1073"/>
    </location>
</feature>
<dbReference type="InterPro" id="IPR036942">
    <property type="entry name" value="Beta-barrel_TonB_sf"/>
</dbReference>
<organism evidence="9 10">
    <name type="scientific">Luteimonas colneyensis</name>
    <dbReference type="NCBI Taxonomy" id="2762230"/>
    <lineage>
        <taxon>Bacteria</taxon>
        <taxon>Pseudomonadati</taxon>
        <taxon>Pseudomonadota</taxon>
        <taxon>Gammaproteobacteria</taxon>
        <taxon>Lysobacterales</taxon>
        <taxon>Lysobacteraceae</taxon>
        <taxon>Luteimonas</taxon>
    </lineage>
</organism>
<dbReference type="SUPFAM" id="SSF49464">
    <property type="entry name" value="Carboxypeptidase regulatory domain-like"/>
    <property type="match status" value="1"/>
</dbReference>
<feature type="signal peptide" evidence="7">
    <location>
        <begin position="1"/>
        <end position="27"/>
    </location>
</feature>
<comment type="caution">
    <text evidence="9">The sequence shown here is derived from an EMBL/GenBank/DDBJ whole genome shotgun (WGS) entry which is preliminary data.</text>
</comment>